<dbReference type="Proteomes" id="UP000198891">
    <property type="component" value="Unassembled WGS sequence"/>
</dbReference>
<organism evidence="2 3">
    <name type="scientific">Herbiconiux ginsengi</name>
    <dbReference type="NCBI Taxonomy" id="381665"/>
    <lineage>
        <taxon>Bacteria</taxon>
        <taxon>Bacillati</taxon>
        <taxon>Actinomycetota</taxon>
        <taxon>Actinomycetes</taxon>
        <taxon>Micrococcales</taxon>
        <taxon>Microbacteriaceae</taxon>
        <taxon>Herbiconiux</taxon>
    </lineage>
</organism>
<evidence type="ECO:0000313" key="3">
    <source>
        <dbReference type="Proteomes" id="UP000198891"/>
    </source>
</evidence>
<keyword evidence="3" id="KW-1185">Reference proteome</keyword>
<reference evidence="2 3" key="1">
    <citation type="submission" date="2016-10" db="EMBL/GenBank/DDBJ databases">
        <authorList>
            <person name="de Groot N.N."/>
        </authorList>
    </citation>
    <scope>NUCLEOTIDE SEQUENCE [LARGE SCALE GENOMIC DNA]</scope>
    <source>
        <strain evidence="2 3">CGMCC 4.3491</strain>
    </source>
</reference>
<proteinExistence type="predicted"/>
<dbReference type="Pfam" id="PF13730">
    <property type="entry name" value="HTH_36"/>
    <property type="match status" value="1"/>
</dbReference>
<dbReference type="RefSeq" id="WP_322788336.1">
    <property type="nucleotide sequence ID" value="NZ_FNPZ01000002.1"/>
</dbReference>
<protein>
    <submittedName>
        <fullName evidence="2">Helix-turn-helix domain-containing protein</fullName>
    </submittedName>
</protein>
<feature type="region of interest" description="Disordered" evidence="1">
    <location>
        <begin position="104"/>
        <end position="131"/>
    </location>
</feature>
<evidence type="ECO:0000313" key="2">
    <source>
        <dbReference type="EMBL" id="SDZ02486.1"/>
    </source>
</evidence>
<evidence type="ECO:0000256" key="1">
    <source>
        <dbReference type="SAM" id="MobiDB-lite"/>
    </source>
</evidence>
<dbReference type="AlphaFoldDB" id="A0A1H3PN85"/>
<dbReference type="EMBL" id="FNPZ01000002">
    <property type="protein sequence ID" value="SDZ02486.1"/>
    <property type="molecule type" value="Genomic_DNA"/>
</dbReference>
<dbReference type="STRING" id="381665.SAMN05216554_1992"/>
<dbReference type="Gene3D" id="1.10.10.10">
    <property type="entry name" value="Winged helix-like DNA-binding domain superfamily/Winged helix DNA-binding domain"/>
    <property type="match status" value="1"/>
</dbReference>
<dbReference type="InterPro" id="IPR036388">
    <property type="entry name" value="WH-like_DNA-bd_sf"/>
</dbReference>
<accession>A0A1H3PN85</accession>
<sequence length="265" mass="28943">MSLRALVWAWGQVPLTLGEDGSPPLVPKPSLAAKLVLMALADYADEAGSCFPSHATLSAMCCMSTKTVSRAIEILERRELLTREQRRRGNGSRTSDRYVLHLNGAPEKQPDNLSGSGRPQPDNLSAPNGQSVGARSIYLTDETDQSLLLGTDRAHVELETPSQPGVDTAAVAVCLRNEGLNPDQYDIARAISGILGRTSVSVARPAAYVAKGIRMAPDEWLVRQRPRTVSCDAGHKWWGPFNDRCLRCDEERPNWRDDRDAAQAA</sequence>
<name>A0A1H3PN85_9MICO</name>
<feature type="compositionally biased region" description="Polar residues" evidence="1">
    <location>
        <begin position="111"/>
        <end position="131"/>
    </location>
</feature>
<gene>
    <name evidence="2" type="ORF">SAMN05216554_1992</name>
</gene>